<dbReference type="PROSITE" id="PS50089">
    <property type="entry name" value="ZF_RING_2"/>
    <property type="match status" value="1"/>
</dbReference>
<feature type="compositionally biased region" description="Polar residues" evidence="9">
    <location>
        <begin position="527"/>
        <end position="537"/>
    </location>
</feature>
<feature type="compositionally biased region" description="Polar residues" evidence="9">
    <location>
        <begin position="463"/>
        <end position="472"/>
    </location>
</feature>
<dbReference type="InterPro" id="IPR045191">
    <property type="entry name" value="MBR1/2-like"/>
</dbReference>
<dbReference type="EC" id="2.3.2.27" evidence="3"/>
<evidence type="ECO:0000313" key="11">
    <source>
        <dbReference type="EnsemblPlants" id="EMT09077"/>
    </source>
</evidence>
<reference evidence="11" key="1">
    <citation type="submission" date="2015-06" db="UniProtKB">
        <authorList>
            <consortium name="EnsemblPlants"/>
        </authorList>
    </citation>
    <scope>IDENTIFICATION</scope>
</reference>
<feature type="region of interest" description="Disordered" evidence="9">
    <location>
        <begin position="373"/>
        <end position="565"/>
    </location>
</feature>
<dbReference type="Gene3D" id="3.30.40.10">
    <property type="entry name" value="Zinc/RING finger domain, C3HC4 (zinc finger)"/>
    <property type="match status" value="1"/>
</dbReference>
<dbReference type="InterPro" id="IPR001841">
    <property type="entry name" value="Znf_RING"/>
</dbReference>
<feature type="compositionally biased region" description="Low complexity" evidence="9">
    <location>
        <begin position="477"/>
        <end position="488"/>
    </location>
</feature>
<evidence type="ECO:0000256" key="5">
    <source>
        <dbReference type="ARBA" id="ARBA00022723"/>
    </source>
</evidence>
<keyword evidence="7" id="KW-0833">Ubl conjugation pathway</keyword>
<proteinExistence type="predicted"/>
<sequence length="762" mass="82985">MGAWDRHGILGDSFAALANWLPEAARASIIRLRDSFVAALILEVLMQHNRVTMLSSSETCHLGSSSNNQAIDQQNPAVDEHNLLPDTLESENYPHYVLNSHEVGMPSGSMIGQQNTSLSLWDSPGSSSVGFLADHDSLLQAKREHFAPALSIGGPLIIEGRRRESGSSLPSHNLNIDLNINQADQFETGNVDMVQSNGHSGMNTYPPNRGLSTTENVRREISPGAIRSSLHSANFFDGTAGQEAGGSSSHTVNHFRSSIKRKNVAGSLGESSANGSSHNHRQNNDMLLPSLSSHESTANLNMTSVNYGFSYPPMEQLDQNTDTSEDDIFSDPYTLSGHLHESQRFLRNTRMRISANEYEQSLTNLLPEESFRCSAHQPARQQSSFTPVQPRGVNSSASSQNRPHVPAVAQFSQSLQRHPSNGNFGSRAGSSADPINPTPASQDPGSSLARSNLPEPFMLGPSLFTTDSTNLLSAPGSRSNQQNPSSSSTLRAAANVGPQQVPGLNSSQPSSAPRGSADVPRRASLAASVSHSRSPSIALQHRGHSSSSHEIRNHQPGSSARASLQHYSRAVPPSIDRQNPGYLDLQSFMQSIAASREGSRTVSEICSAVANGFFFSYLLCKLRNVVEQIRQGRSAARLEDFLVDRQLIRRASLVDRHREMRLDVDNMSYEELLALGERIGHVSTGLSEEKIMSGLKQWKYLHIPLEEPATVIEPCCICQEDYADGEDMGRVECGHYFHTACIKQWLVIKNTCPICKKAALGT</sequence>
<evidence type="ECO:0000256" key="6">
    <source>
        <dbReference type="ARBA" id="ARBA00022771"/>
    </source>
</evidence>
<feature type="region of interest" description="Disordered" evidence="9">
    <location>
        <begin position="311"/>
        <end position="335"/>
    </location>
</feature>
<comment type="catalytic activity">
    <reaction evidence="1">
        <text>S-ubiquitinyl-[E2 ubiquitin-conjugating enzyme]-L-cysteine + [acceptor protein]-L-lysine = [E2 ubiquitin-conjugating enzyme]-L-cysteine + N(6)-ubiquitinyl-[acceptor protein]-L-lysine.</text>
        <dbReference type="EC" id="2.3.2.27"/>
    </reaction>
</comment>
<dbReference type="GO" id="GO:0008270">
    <property type="term" value="F:zinc ion binding"/>
    <property type="evidence" value="ECO:0007669"/>
    <property type="project" value="UniProtKB-KW"/>
</dbReference>
<dbReference type="GO" id="GO:0061630">
    <property type="term" value="F:ubiquitin protein ligase activity"/>
    <property type="evidence" value="ECO:0007669"/>
    <property type="project" value="UniProtKB-EC"/>
</dbReference>
<evidence type="ECO:0000256" key="4">
    <source>
        <dbReference type="ARBA" id="ARBA00022679"/>
    </source>
</evidence>
<evidence type="ECO:0000256" key="7">
    <source>
        <dbReference type="ARBA" id="ARBA00022786"/>
    </source>
</evidence>
<dbReference type="Pfam" id="PF13639">
    <property type="entry name" value="zf-RING_2"/>
    <property type="match status" value="1"/>
</dbReference>
<dbReference type="GO" id="GO:0043161">
    <property type="term" value="P:proteasome-mediated ubiquitin-dependent protein catabolic process"/>
    <property type="evidence" value="ECO:0007669"/>
    <property type="project" value="UniProtKB-ARBA"/>
</dbReference>
<dbReference type="GO" id="GO:0010228">
    <property type="term" value="P:vegetative to reproductive phase transition of meristem"/>
    <property type="evidence" value="ECO:0007669"/>
    <property type="project" value="UniProtKB-ARBA"/>
</dbReference>
<feature type="domain" description="RING-type" evidence="10">
    <location>
        <begin position="715"/>
        <end position="756"/>
    </location>
</feature>
<keyword evidence="4" id="KW-0808">Transferase</keyword>
<evidence type="ECO:0000259" key="10">
    <source>
        <dbReference type="PROSITE" id="PS50089"/>
    </source>
</evidence>
<comment type="pathway">
    <text evidence="2">Protein modification; protein ubiquitination.</text>
</comment>
<accession>M8AX78</accession>
<protein>
    <recommendedName>
        <fullName evidence="3">RING-type E3 ubiquitin transferase</fullName>
        <ecNumber evidence="3">2.3.2.27</ecNumber>
    </recommendedName>
</protein>
<feature type="compositionally biased region" description="Polar residues" evidence="9">
    <location>
        <begin position="379"/>
        <end position="402"/>
    </location>
</feature>
<name>M8AX78_AEGTA</name>
<evidence type="ECO:0000256" key="9">
    <source>
        <dbReference type="SAM" id="MobiDB-lite"/>
    </source>
</evidence>
<keyword evidence="8" id="KW-0862">Zinc</keyword>
<feature type="compositionally biased region" description="Polar residues" evidence="9">
    <location>
        <begin position="410"/>
        <end position="424"/>
    </location>
</feature>
<evidence type="ECO:0000256" key="1">
    <source>
        <dbReference type="ARBA" id="ARBA00000900"/>
    </source>
</evidence>
<organism evidence="11">
    <name type="scientific">Aegilops tauschii</name>
    <name type="common">Tausch's goatgrass</name>
    <name type="synonym">Aegilops squarrosa</name>
    <dbReference type="NCBI Taxonomy" id="37682"/>
    <lineage>
        <taxon>Eukaryota</taxon>
        <taxon>Viridiplantae</taxon>
        <taxon>Streptophyta</taxon>
        <taxon>Embryophyta</taxon>
        <taxon>Tracheophyta</taxon>
        <taxon>Spermatophyta</taxon>
        <taxon>Magnoliopsida</taxon>
        <taxon>Liliopsida</taxon>
        <taxon>Poales</taxon>
        <taxon>Poaceae</taxon>
        <taxon>BOP clade</taxon>
        <taxon>Pooideae</taxon>
        <taxon>Triticodae</taxon>
        <taxon>Triticeae</taxon>
        <taxon>Triticinae</taxon>
        <taxon>Aegilops</taxon>
    </lineage>
</organism>
<dbReference type="AlphaFoldDB" id="M8AX78"/>
<dbReference type="SUPFAM" id="SSF57850">
    <property type="entry name" value="RING/U-box"/>
    <property type="match status" value="1"/>
</dbReference>
<dbReference type="SMART" id="SM00184">
    <property type="entry name" value="RING"/>
    <property type="match status" value="1"/>
</dbReference>
<keyword evidence="6" id="KW-0863">Zinc-finger</keyword>
<dbReference type="InterPro" id="IPR013083">
    <property type="entry name" value="Znf_RING/FYVE/PHD"/>
</dbReference>
<evidence type="ECO:0000256" key="2">
    <source>
        <dbReference type="ARBA" id="ARBA00004906"/>
    </source>
</evidence>
<dbReference type="PANTHER" id="PTHR22937">
    <property type="entry name" value="E3 UBIQUITIN-PROTEIN LIGASE RNF165"/>
    <property type="match status" value="1"/>
</dbReference>
<feature type="region of interest" description="Disordered" evidence="9">
    <location>
        <begin position="264"/>
        <end position="289"/>
    </location>
</feature>
<dbReference type="EnsemblPlants" id="EMT09077">
    <property type="protein sequence ID" value="EMT09077"/>
    <property type="gene ID" value="F775_30484"/>
</dbReference>
<dbReference type="PANTHER" id="PTHR22937:SF213">
    <property type="entry name" value="RING-TYPE E3 UBIQUITIN TRANSFERASE"/>
    <property type="match status" value="1"/>
</dbReference>
<dbReference type="FunFam" id="3.30.40.10:FF:000309">
    <property type="entry name" value="E3 ubiquitin-protein ligase MBR2"/>
    <property type="match status" value="1"/>
</dbReference>
<feature type="compositionally biased region" description="Polar residues" evidence="9">
    <location>
        <begin position="555"/>
        <end position="565"/>
    </location>
</feature>
<feature type="compositionally biased region" description="Polar residues" evidence="9">
    <location>
        <begin position="438"/>
        <end position="450"/>
    </location>
</feature>
<evidence type="ECO:0000256" key="3">
    <source>
        <dbReference type="ARBA" id="ARBA00012483"/>
    </source>
</evidence>
<keyword evidence="5" id="KW-0479">Metal-binding</keyword>
<evidence type="ECO:0000256" key="8">
    <source>
        <dbReference type="ARBA" id="ARBA00022833"/>
    </source>
</evidence>
<feature type="compositionally biased region" description="Polar residues" evidence="9">
    <location>
        <begin position="502"/>
        <end position="513"/>
    </location>
</feature>